<keyword evidence="7" id="KW-1185">Reference proteome</keyword>
<dbReference type="GO" id="GO:0016702">
    <property type="term" value="F:oxidoreductase activity, acting on single donors with incorporation of molecular oxygen, incorporation of two atoms of oxygen"/>
    <property type="evidence" value="ECO:0007669"/>
    <property type="project" value="InterPro"/>
</dbReference>
<evidence type="ECO:0000256" key="5">
    <source>
        <dbReference type="ARBA" id="ARBA00023004"/>
    </source>
</evidence>
<evidence type="ECO:0008006" key="8">
    <source>
        <dbReference type="Google" id="ProtNLM"/>
    </source>
</evidence>
<dbReference type="Pfam" id="PF03055">
    <property type="entry name" value="RPE65"/>
    <property type="match status" value="1"/>
</dbReference>
<keyword evidence="4" id="KW-0223">Dioxygenase</keyword>
<keyword evidence="5" id="KW-0408">Iron</keyword>
<dbReference type="AlphaFoldDB" id="A0A444XYX6"/>
<gene>
    <name evidence="6" type="ORF">Ahy_B08g089822</name>
</gene>
<evidence type="ECO:0000313" key="6">
    <source>
        <dbReference type="EMBL" id="RYQ94870.1"/>
    </source>
</evidence>
<keyword evidence="4" id="KW-0560">Oxidoreductase</keyword>
<name>A0A444XYX6_ARAHY</name>
<dbReference type="InterPro" id="IPR004294">
    <property type="entry name" value="Carotenoid_Oase"/>
</dbReference>
<evidence type="ECO:0000256" key="4">
    <source>
        <dbReference type="ARBA" id="ARBA00022964"/>
    </source>
</evidence>
<comment type="cofactor">
    <cofactor evidence="1">
        <name>Fe(2+)</name>
        <dbReference type="ChEBI" id="CHEBI:29033"/>
    </cofactor>
</comment>
<sequence length="122" mass="13781">MEEEKKRNGIVSVEPKPSNSFTSKVIDLLEKLLVKLMYDTSLPHHYLTGNFAPLPDETPPTKDLPLTGHLPDCLNGEFVRVGPNPKFSPVAGYHWFDGDGVVIFDPRSARMNALFGGYYYYY</sequence>
<proteinExistence type="inferred from homology"/>
<accession>A0A444XYX6</accession>
<comment type="similarity">
    <text evidence="2">Belongs to the carotenoid oxygenase family.</text>
</comment>
<evidence type="ECO:0000256" key="1">
    <source>
        <dbReference type="ARBA" id="ARBA00001954"/>
    </source>
</evidence>
<dbReference type="GO" id="GO:0046872">
    <property type="term" value="F:metal ion binding"/>
    <property type="evidence" value="ECO:0007669"/>
    <property type="project" value="UniProtKB-KW"/>
</dbReference>
<organism evidence="6 7">
    <name type="scientific">Arachis hypogaea</name>
    <name type="common">Peanut</name>
    <dbReference type="NCBI Taxonomy" id="3818"/>
    <lineage>
        <taxon>Eukaryota</taxon>
        <taxon>Viridiplantae</taxon>
        <taxon>Streptophyta</taxon>
        <taxon>Embryophyta</taxon>
        <taxon>Tracheophyta</taxon>
        <taxon>Spermatophyta</taxon>
        <taxon>Magnoliopsida</taxon>
        <taxon>eudicotyledons</taxon>
        <taxon>Gunneridae</taxon>
        <taxon>Pentapetalae</taxon>
        <taxon>rosids</taxon>
        <taxon>fabids</taxon>
        <taxon>Fabales</taxon>
        <taxon>Fabaceae</taxon>
        <taxon>Papilionoideae</taxon>
        <taxon>50 kb inversion clade</taxon>
        <taxon>dalbergioids sensu lato</taxon>
        <taxon>Dalbergieae</taxon>
        <taxon>Pterocarpus clade</taxon>
        <taxon>Arachis</taxon>
    </lineage>
</organism>
<dbReference type="EMBL" id="SDMP01000018">
    <property type="protein sequence ID" value="RYQ94870.1"/>
    <property type="molecule type" value="Genomic_DNA"/>
</dbReference>
<reference evidence="6 7" key="1">
    <citation type="submission" date="2019-01" db="EMBL/GenBank/DDBJ databases">
        <title>Sequencing of cultivated peanut Arachis hypogaea provides insights into genome evolution and oil improvement.</title>
        <authorList>
            <person name="Chen X."/>
        </authorList>
    </citation>
    <scope>NUCLEOTIDE SEQUENCE [LARGE SCALE GENOMIC DNA]</scope>
    <source>
        <strain evidence="7">cv. Fuhuasheng</strain>
        <tissue evidence="6">Leaves</tissue>
    </source>
</reference>
<evidence type="ECO:0000256" key="2">
    <source>
        <dbReference type="ARBA" id="ARBA00006787"/>
    </source>
</evidence>
<keyword evidence="3" id="KW-0479">Metal-binding</keyword>
<evidence type="ECO:0000313" key="7">
    <source>
        <dbReference type="Proteomes" id="UP000289738"/>
    </source>
</evidence>
<evidence type="ECO:0000256" key="3">
    <source>
        <dbReference type="ARBA" id="ARBA00022723"/>
    </source>
</evidence>
<dbReference type="Proteomes" id="UP000289738">
    <property type="component" value="Chromosome B08"/>
</dbReference>
<protein>
    <recommendedName>
        <fullName evidence="8">Carotenoid cleavage dioxygenase</fullName>
    </recommendedName>
</protein>
<comment type="caution">
    <text evidence="6">The sequence shown here is derived from an EMBL/GenBank/DDBJ whole genome shotgun (WGS) entry which is preliminary data.</text>
</comment>